<dbReference type="EMBL" id="JADCTT010000008">
    <property type="protein sequence ID" value="KAF9748595.1"/>
    <property type="molecule type" value="Genomic_DNA"/>
</dbReference>
<proteinExistence type="predicted"/>
<dbReference type="Gene3D" id="1.10.10.10">
    <property type="entry name" value="Winged helix-like DNA-binding domain superfamily/Winged helix DNA-binding domain"/>
    <property type="match status" value="1"/>
</dbReference>
<reference evidence="2" key="1">
    <citation type="submission" date="2020-10" db="EMBL/GenBank/DDBJ databases">
        <title>High-Quality Genome Resource of Clonostachys rosea strain S41 by Oxford Nanopore Long-Read Sequencing.</title>
        <authorList>
            <person name="Wang H."/>
        </authorList>
    </citation>
    <scope>NUCLEOTIDE SEQUENCE</scope>
    <source>
        <strain evidence="2">S41</strain>
    </source>
</reference>
<organism evidence="2 3">
    <name type="scientific">Bionectria ochroleuca</name>
    <name type="common">Gliocladium roseum</name>
    <dbReference type="NCBI Taxonomy" id="29856"/>
    <lineage>
        <taxon>Eukaryota</taxon>
        <taxon>Fungi</taxon>
        <taxon>Dikarya</taxon>
        <taxon>Ascomycota</taxon>
        <taxon>Pezizomycotina</taxon>
        <taxon>Sordariomycetes</taxon>
        <taxon>Hypocreomycetidae</taxon>
        <taxon>Hypocreales</taxon>
        <taxon>Bionectriaceae</taxon>
        <taxon>Clonostachys</taxon>
    </lineage>
</organism>
<protein>
    <recommendedName>
        <fullName evidence="1">Methyltransferase domain-containing protein</fullName>
    </recommendedName>
</protein>
<evidence type="ECO:0000313" key="2">
    <source>
        <dbReference type="EMBL" id="KAF9748595.1"/>
    </source>
</evidence>
<dbReference type="CDD" id="cd02440">
    <property type="entry name" value="AdoMet_MTases"/>
    <property type="match status" value="1"/>
</dbReference>
<dbReference type="Proteomes" id="UP000616885">
    <property type="component" value="Unassembled WGS sequence"/>
</dbReference>
<dbReference type="Gene3D" id="3.40.50.150">
    <property type="entry name" value="Vaccinia Virus protein VP39"/>
    <property type="match status" value="1"/>
</dbReference>
<dbReference type="InterPro" id="IPR041698">
    <property type="entry name" value="Methyltransf_25"/>
</dbReference>
<dbReference type="InterPro" id="IPR029063">
    <property type="entry name" value="SAM-dependent_MTases_sf"/>
</dbReference>
<dbReference type="AlphaFoldDB" id="A0A8H7N4C3"/>
<dbReference type="InterPro" id="IPR036388">
    <property type="entry name" value="WH-like_DNA-bd_sf"/>
</dbReference>
<gene>
    <name evidence="2" type="ORF">IM811_016390</name>
</gene>
<evidence type="ECO:0000259" key="1">
    <source>
        <dbReference type="Pfam" id="PF13649"/>
    </source>
</evidence>
<dbReference type="SUPFAM" id="SSF53335">
    <property type="entry name" value="S-adenosyl-L-methionine-dependent methyltransferases"/>
    <property type="match status" value="1"/>
</dbReference>
<evidence type="ECO:0000313" key="3">
    <source>
        <dbReference type="Proteomes" id="UP000616885"/>
    </source>
</evidence>
<accession>A0A8H7N4C3</accession>
<name>A0A8H7N4C3_BIOOC</name>
<sequence length="342" mass="38088">MISTTVSTERAVASIFNSAVAAGAIGAAWEVGLLDAVRSQKRVNIELFAKDRDLDLGSMHGLATTLVVADILERQDDFLIPGRLMDEAYRNKSLFHWLCLGSGGLFSRMQYVLQNKNRQGEFYERDSVAIAYACHDINKEHFDPYFWEAMDGLDFKINTVVDLGSGSGQRLMQILDKFPGTSGIGIDIAGPATKVAESHGKERGLGDRLSFVVGDATNLSYQKEFEDVNLVTSFLMGHDFWPRENCIASMKCLKKAFPNARRLLLGDTTRVLLHPDESENSVTEDDVPIFTLGFEFGHAMMGTYLPTVKEWEGVFDQAGWRCVKKHVVDSSYPSVIFELEHA</sequence>
<comment type="caution">
    <text evidence="2">The sequence shown here is derived from an EMBL/GenBank/DDBJ whole genome shotgun (WGS) entry which is preliminary data.</text>
</comment>
<feature type="domain" description="Methyltransferase" evidence="1">
    <location>
        <begin position="160"/>
        <end position="249"/>
    </location>
</feature>
<dbReference type="Pfam" id="PF13649">
    <property type="entry name" value="Methyltransf_25"/>
    <property type="match status" value="1"/>
</dbReference>